<accession>A0A135T900</accession>
<evidence type="ECO:0000313" key="2">
    <source>
        <dbReference type="Proteomes" id="UP000070054"/>
    </source>
</evidence>
<name>A0A135T900_9PEZI</name>
<dbReference type="AlphaFoldDB" id="A0A135T900"/>
<organism evidence="1 2">
    <name type="scientific">Colletotrichum nymphaeae SA-01</name>
    <dbReference type="NCBI Taxonomy" id="1460502"/>
    <lineage>
        <taxon>Eukaryota</taxon>
        <taxon>Fungi</taxon>
        <taxon>Dikarya</taxon>
        <taxon>Ascomycota</taxon>
        <taxon>Pezizomycotina</taxon>
        <taxon>Sordariomycetes</taxon>
        <taxon>Hypocreomycetidae</taxon>
        <taxon>Glomerellales</taxon>
        <taxon>Glomerellaceae</taxon>
        <taxon>Colletotrichum</taxon>
        <taxon>Colletotrichum acutatum species complex</taxon>
    </lineage>
</organism>
<dbReference type="EMBL" id="JEMN01001199">
    <property type="protein sequence ID" value="KXH44573.1"/>
    <property type="molecule type" value="Genomic_DNA"/>
</dbReference>
<comment type="caution">
    <text evidence="1">The sequence shown here is derived from an EMBL/GenBank/DDBJ whole genome shotgun (WGS) entry which is preliminary data.</text>
</comment>
<sequence length="186" mass="20686">MLAPINDRQLTVEKATWRVGVVLCHDNNLVRGLVAHPIPSVGRIPGKVGNFLGCFVGDAVNRDNIGEIDVGPWIAHSEGNVLGMIEHRAPNTKQKCQSQRSRGRGLVAAYLIILTRLWPERTRWRSSSVKNSDILLQELATVLSAAKIRISGRKNNVPTKIMRIFSPKWAKGRCPVRPPCERASRN</sequence>
<keyword evidence="2" id="KW-1185">Reference proteome</keyword>
<gene>
    <name evidence="1" type="ORF">CNYM01_09533</name>
</gene>
<dbReference type="Proteomes" id="UP000070054">
    <property type="component" value="Unassembled WGS sequence"/>
</dbReference>
<protein>
    <submittedName>
        <fullName evidence="1">Uncharacterized protein</fullName>
    </submittedName>
</protein>
<proteinExistence type="predicted"/>
<evidence type="ECO:0000313" key="1">
    <source>
        <dbReference type="EMBL" id="KXH44573.1"/>
    </source>
</evidence>
<reference evidence="1 2" key="1">
    <citation type="submission" date="2014-02" db="EMBL/GenBank/DDBJ databases">
        <title>The genome sequence of Colletotrichum nymphaeae SA-01.</title>
        <authorList>
            <person name="Baroncelli R."/>
            <person name="Thon M.R."/>
        </authorList>
    </citation>
    <scope>NUCLEOTIDE SEQUENCE [LARGE SCALE GENOMIC DNA]</scope>
    <source>
        <strain evidence="1 2">SA-01</strain>
    </source>
</reference>